<evidence type="ECO:0000259" key="4">
    <source>
        <dbReference type="PROSITE" id="PS51791"/>
    </source>
</evidence>
<dbReference type="OrthoDB" id="405996at2759"/>
<dbReference type="InterPro" id="IPR034753">
    <property type="entry name" value="hSac2"/>
</dbReference>
<dbReference type="PROSITE" id="PS51791">
    <property type="entry name" value="HSAC2"/>
    <property type="match status" value="1"/>
</dbReference>
<name>A0A3N4HSC1_ASCIM</name>
<feature type="compositionally biased region" description="Polar residues" evidence="1">
    <location>
        <begin position="361"/>
        <end position="371"/>
    </location>
</feature>
<dbReference type="GO" id="GO:0005783">
    <property type="term" value="C:endoplasmic reticulum"/>
    <property type="evidence" value="ECO:0007669"/>
    <property type="project" value="TreeGrafter"/>
</dbReference>
<feature type="compositionally biased region" description="Polar residues" evidence="1">
    <location>
        <begin position="160"/>
        <end position="175"/>
    </location>
</feature>
<reference evidence="5 6" key="1">
    <citation type="journal article" date="2018" name="Nat. Ecol. Evol.">
        <title>Pezizomycetes genomes reveal the molecular basis of ectomycorrhizal truffle lifestyle.</title>
        <authorList>
            <person name="Murat C."/>
            <person name="Payen T."/>
            <person name="Noel B."/>
            <person name="Kuo A."/>
            <person name="Morin E."/>
            <person name="Chen J."/>
            <person name="Kohler A."/>
            <person name="Krizsan K."/>
            <person name="Balestrini R."/>
            <person name="Da Silva C."/>
            <person name="Montanini B."/>
            <person name="Hainaut M."/>
            <person name="Levati E."/>
            <person name="Barry K.W."/>
            <person name="Belfiori B."/>
            <person name="Cichocki N."/>
            <person name="Clum A."/>
            <person name="Dockter R.B."/>
            <person name="Fauchery L."/>
            <person name="Guy J."/>
            <person name="Iotti M."/>
            <person name="Le Tacon F."/>
            <person name="Lindquist E.A."/>
            <person name="Lipzen A."/>
            <person name="Malagnac F."/>
            <person name="Mello A."/>
            <person name="Molinier V."/>
            <person name="Miyauchi S."/>
            <person name="Poulain J."/>
            <person name="Riccioni C."/>
            <person name="Rubini A."/>
            <person name="Sitrit Y."/>
            <person name="Splivallo R."/>
            <person name="Traeger S."/>
            <person name="Wang M."/>
            <person name="Zifcakova L."/>
            <person name="Wipf D."/>
            <person name="Zambonelli A."/>
            <person name="Paolocci F."/>
            <person name="Nowrousian M."/>
            <person name="Ottonello S."/>
            <person name="Baldrian P."/>
            <person name="Spatafora J.W."/>
            <person name="Henrissat B."/>
            <person name="Nagy L.G."/>
            <person name="Aury J.M."/>
            <person name="Wincker P."/>
            <person name="Grigoriev I.V."/>
            <person name="Bonfante P."/>
            <person name="Martin F.M."/>
        </authorList>
    </citation>
    <scope>NUCLEOTIDE SEQUENCE [LARGE SCALE GENOMIC DNA]</scope>
    <source>
        <strain evidence="5 6">RN42</strain>
    </source>
</reference>
<feature type="domain" description="HSac2" evidence="4">
    <location>
        <begin position="715"/>
        <end position="868"/>
    </location>
</feature>
<feature type="region of interest" description="Disordered" evidence="1">
    <location>
        <begin position="130"/>
        <end position="175"/>
    </location>
</feature>
<dbReference type="GO" id="GO:0043812">
    <property type="term" value="F:phosphatidylinositol-4-phosphate phosphatase activity"/>
    <property type="evidence" value="ECO:0007669"/>
    <property type="project" value="TreeGrafter"/>
</dbReference>
<gene>
    <name evidence="5" type="ORF">BJ508DRAFT_419417</name>
</gene>
<evidence type="ECO:0000313" key="5">
    <source>
        <dbReference type="EMBL" id="RPA72564.1"/>
    </source>
</evidence>
<keyword evidence="6" id="KW-1185">Reference proteome</keyword>
<dbReference type="PANTHER" id="PTHR45662">
    <property type="entry name" value="PHOSPHATIDYLINOSITIDE PHOSPHATASE SAC1"/>
    <property type="match status" value="1"/>
</dbReference>
<evidence type="ECO:0000259" key="3">
    <source>
        <dbReference type="PROSITE" id="PS50275"/>
    </source>
</evidence>
<protein>
    <recommendedName>
        <fullName evidence="7">SacI domain protein</fullName>
    </recommendedName>
</protein>
<dbReference type="Pfam" id="PF02383">
    <property type="entry name" value="Syja_N"/>
    <property type="match status" value="1"/>
</dbReference>
<dbReference type="Proteomes" id="UP000275078">
    <property type="component" value="Unassembled WGS sequence"/>
</dbReference>
<feature type="compositionally biased region" description="Polar residues" evidence="1">
    <location>
        <begin position="206"/>
        <end position="223"/>
    </location>
</feature>
<feature type="compositionally biased region" description="Acidic residues" evidence="1">
    <location>
        <begin position="137"/>
        <end position="153"/>
    </location>
</feature>
<feature type="region of interest" description="Disordered" evidence="1">
    <location>
        <begin position="361"/>
        <end position="399"/>
    </location>
</feature>
<dbReference type="PANTHER" id="PTHR45662:SF7">
    <property type="entry name" value="SACI DOMAIN PROTEIN (AFU_ORTHOLOGUE AFUA_1G15890)"/>
    <property type="match status" value="1"/>
</dbReference>
<keyword evidence="2" id="KW-0732">Signal</keyword>
<dbReference type="InterPro" id="IPR002013">
    <property type="entry name" value="SAC_dom"/>
</dbReference>
<dbReference type="STRING" id="1160509.A0A3N4HSC1"/>
<feature type="domain" description="SAC" evidence="3">
    <location>
        <begin position="284"/>
        <end position="645"/>
    </location>
</feature>
<evidence type="ECO:0000313" key="6">
    <source>
        <dbReference type="Proteomes" id="UP000275078"/>
    </source>
</evidence>
<dbReference type="PROSITE" id="PS50275">
    <property type="entry name" value="SAC"/>
    <property type="match status" value="1"/>
</dbReference>
<feature type="chain" id="PRO_5018139388" description="SacI domain protein" evidence="2">
    <location>
        <begin position="26"/>
        <end position="1019"/>
    </location>
</feature>
<dbReference type="Pfam" id="PF12456">
    <property type="entry name" value="hSac2"/>
    <property type="match status" value="1"/>
</dbReference>
<organism evidence="5 6">
    <name type="scientific">Ascobolus immersus RN42</name>
    <dbReference type="NCBI Taxonomy" id="1160509"/>
    <lineage>
        <taxon>Eukaryota</taxon>
        <taxon>Fungi</taxon>
        <taxon>Dikarya</taxon>
        <taxon>Ascomycota</taxon>
        <taxon>Pezizomycotina</taxon>
        <taxon>Pezizomycetes</taxon>
        <taxon>Pezizales</taxon>
        <taxon>Ascobolaceae</taxon>
        <taxon>Ascobolus</taxon>
    </lineage>
</organism>
<proteinExistence type="predicted"/>
<evidence type="ECO:0000256" key="1">
    <source>
        <dbReference type="SAM" id="MobiDB-lite"/>
    </source>
</evidence>
<evidence type="ECO:0008006" key="7">
    <source>
        <dbReference type="Google" id="ProtNLM"/>
    </source>
</evidence>
<sequence length="1019" mass="112981">MPPNLFRKIAIVAAVDGLILSPVLGKGAKTDVVGPTIKVQYRTGLIQHASLADKESDNGANERAESWGIAGLFKVSPSTAFLIAITRREQVATLERSPIYCISDISIIPLASQAEASAVLRRARLSQAASERRDSGEYSDDDDASAIGDDDIRDDASIKSVESSTGKPATKGGSSITEDVIKKKGVYGRFAEKWFSKRGWVADSQRSLGMSDSSEVRSITPEPSTDKKGNTQESPELQPNEEPVNSEDTKTVAELAGKTVEKAVDETKETVAHTLTPKLLHSTRLLLASSRSFFFAYDFDITRSLANRAAFGSHSDLPLYKRVDPLFFWNYHLIKPFEDAGFHNYVLPLMQGFIGQRTFEAQTSPPHTAPSTPEAKGEDANAEEEPVYPPAEPEPAADPEKKSFILTLISRRSIKRAGLRYLRRGVDDEGHVANCVETEQILNAEDKTFSFVQMRGSIPIYFQQSPYNLRPKPVLLHSEDSNKAAFNKHLRHIRERYGDVYAINLVEKHGNEAIVGEKYEKFAQEFNESPKGGKIGFNWFDFHHVCRGMKFENVSILLDEMASTLETYGWTESTASQPTRKQTGIIRTNCMDCLDRTNVVQSACARAALESQLNSLSIDLTKQTTEWFNILWADNGDAISKQYASTAALKGDFTRTRKRNYRGALTDLGLTMSRYFTNIISDFFTQAAIDFLLGNVTEKVFSEFEADMMSSDPAVSMKRVRQNAIEISQKIVIANDEEELIGAWTLLTPHHENSLRSFPFSEVVLLLTTSAIYSCRFDFPLEKVSAFERIDLAHISHIQYGTYITSTLASSHTDPTHNVGFLIRYTPGTDDESRVNTRSLTSMTDEDGKAAALRAAKNDDWAGEEKFIAFKALPTSSSTISRNVLGEGDSWELIDEDKVIEGIVAEIERASRRAAHARLAAGLPISSTLQAEEERAQALLHNKGKEEDKPAIEAVKEGVSQAVEGVKEGNVEKAVGAVTGDKTEMMFVVQRDLIGIEEARRSTGLLEQWGYKVRKLVWA</sequence>
<accession>A0A3N4HSC1</accession>
<dbReference type="GO" id="GO:0046856">
    <property type="term" value="P:phosphatidylinositol dephosphorylation"/>
    <property type="evidence" value="ECO:0007669"/>
    <property type="project" value="TreeGrafter"/>
</dbReference>
<feature type="region of interest" description="Disordered" evidence="1">
    <location>
        <begin position="206"/>
        <end position="250"/>
    </location>
</feature>
<evidence type="ECO:0000256" key="2">
    <source>
        <dbReference type="SAM" id="SignalP"/>
    </source>
</evidence>
<dbReference type="InterPro" id="IPR022158">
    <property type="entry name" value="Inositol_phosphatase"/>
</dbReference>
<dbReference type="AlphaFoldDB" id="A0A3N4HSC1"/>
<dbReference type="EMBL" id="ML119856">
    <property type="protein sequence ID" value="RPA72564.1"/>
    <property type="molecule type" value="Genomic_DNA"/>
</dbReference>
<feature type="signal peptide" evidence="2">
    <location>
        <begin position="1"/>
        <end position="25"/>
    </location>
</feature>